<dbReference type="Proteomes" id="UP001186944">
    <property type="component" value="Unassembled WGS sequence"/>
</dbReference>
<protein>
    <submittedName>
        <fullName evidence="1">Uncharacterized protein</fullName>
    </submittedName>
</protein>
<gene>
    <name evidence="1" type="ORF">FSP39_012911</name>
</gene>
<dbReference type="EMBL" id="VSWD01000007">
    <property type="protein sequence ID" value="KAK3097760.1"/>
    <property type="molecule type" value="Genomic_DNA"/>
</dbReference>
<organism evidence="1 2">
    <name type="scientific">Pinctada imbricata</name>
    <name type="common">Atlantic pearl-oyster</name>
    <name type="synonym">Pinctada martensii</name>
    <dbReference type="NCBI Taxonomy" id="66713"/>
    <lineage>
        <taxon>Eukaryota</taxon>
        <taxon>Metazoa</taxon>
        <taxon>Spiralia</taxon>
        <taxon>Lophotrochozoa</taxon>
        <taxon>Mollusca</taxon>
        <taxon>Bivalvia</taxon>
        <taxon>Autobranchia</taxon>
        <taxon>Pteriomorphia</taxon>
        <taxon>Pterioida</taxon>
        <taxon>Pterioidea</taxon>
        <taxon>Pteriidae</taxon>
        <taxon>Pinctada</taxon>
    </lineage>
</organism>
<evidence type="ECO:0000313" key="2">
    <source>
        <dbReference type="Proteomes" id="UP001186944"/>
    </source>
</evidence>
<name>A0AA88Y3J6_PINIB</name>
<reference evidence="1" key="1">
    <citation type="submission" date="2019-08" db="EMBL/GenBank/DDBJ databases">
        <title>The improved chromosome-level genome for the pearl oyster Pinctada fucata martensii using PacBio sequencing and Hi-C.</title>
        <authorList>
            <person name="Zheng Z."/>
        </authorList>
    </citation>
    <scope>NUCLEOTIDE SEQUENCE</scope>
    <source>
        <strain evidence="1">ZZ-2019</strain>
        <tissue evidence="1">Adductor muscle</tissue>
    </source>
</reference>
<evidence type="ECO:0000313" key="1">
    <source>
        <dbReference type="EMBL" id="KAK3097760.1"/>
    </source>
</evidence>
<proteinExistence type="predicted"/>
<dbReference type="AlphaFoldDB" id="A0AA88Y3J6"/>
<comment type="caution">
    <text evidence="1">The sequence shown here is derived from an EMBL/GenBank/DDBJ whole genome shotgun (WGS) entry which is preliminary data.</text>
</comment>
<sequence>MLLSFGDDESRMSEVKVTTRRYRGMVLSEPLAFNRILKKRWSMKNLHFKFGSRRSSDEDSLYGKICYDLHPVLTSFVTFPYDYHDELVRFATLYHGSLYAYQVVLRSVRCSTTMNIGNATHLVDRGLNRGNRNKSQKSVSEIVVDRRRACFTKISYDRILRSVALCQDMLHFTTLHNVHYAPLRSLTRSHDVKINRDNRSKFFENQIFCHDLCDFVRSPRFHHALLRSLRFTSIGAIGAIVAKSV</sequence>
<accession>A0AA88Y3J6</accession>
<keyword evidence="2" id="KW-1185">Reference proteome</keyword>